<feature type="compositionally biased region" description="Polar residues" evidence="8">
    <location>
        <begin position="1451"/>
        <end position="1467"/>
    </location>
</feature>
<comment type="similarity">
    <text evidence="1">Belongs to the protein kinase superfamily. STE Ser/Thr protein kinase family. MAP kinase kinase kinase subfamily.</text>
</comment>
<feature type="region of interest" description="Disordered" evidence="8">
    <location>
        <begin position="1436"/>
        <end position="1487"/>
    </location>
</feature>
<dbReference type="PROSITE" id="PS00108">
    <property type="entry name" value="PROTEIN_KINASE_ST"/>
    <property type="match status" value="1"/>
</dbReference>
<feature type="compositionally biased region" description="Basic and acidic residues" evidence="8">
    <location>
        <begin position="1"/>
        <end position="14"/>
    </location>
</feature>
<evidence type="ECO:0000256" key="7">
    <source>
        <dbReference type="PROSITE-ProRule" id="PRU10141"/>
    </source>
</evidence>
<dbReference type="SUPFAM" id="SSF56112">
    <property type="entry name" value="Protein kinase-like (PK-like)"/>
    <property type="match status" value="1"/>
</dbReference>
<keyword evidence="2" id="KW-0723">Serine/threonine-protein kinase</keyword>
<dbReference type="Gene3D" id="1.10.510.10">
    <property type="entry name" value="Transferase(Phosphotransferase) domain 1"/>
    <property type="match status" value="1"/>
</dbReference>
<accession>A0A8H7RZI2</accession>
<evidence type="ECO:0000256" key="5">
    <source>
        <dbReference type="ARBA" id="ARBA00022777"/>
    </source>
</evidence>
<evidence type="ECO:0000259" key="9">
    <source>
        <dbReference type="PROSITE" id="PS50011"/>
    </source>
</evidence>
<feature type="region of interest" description="Disordered" evidence="8">
    <location>
        <begin position="224"/>
        <end position="272"/>
    </location>
</feature>
<dbReference type="PROSITE" id="PS00107">
    <property type="entry name" value="PROTEIN_KINASE_ATP"/>
    <property type="match status" value="1"/>
</dbReference>
<feature type="region of interest" description="Disordered" evidence="8">
    <location>
        <begin position="346"/>
        <end position="369"/>
    </location>
</feature>
<keyword evidence="11" id="KW-1185">Reference proteome</keyword>
<dbReference type="GO" id="GO:0004674">
    <property type="term" value="F:protein serine/threonine kinase activity"/>
    <property type="evidence" value="ECO:0007669"/>
    <property type="project" value="UniProtKB-KW"/>
</dbReference>
<feature type="compositionally biased region" description="Low complexity" evidence="8">
    <location>
        <begin position="236"/>
        <end position="250"/>
    </location>
</feature>
<evidence type="ECO:0000256" key="8">
    <source>
        <dbReference type="SAM" id="MobiDB-lite"/>
    </source>
</evidence>
<dbReference type="InterPro" id="IPR017441">
    <property type="entry name" value="Protein_kinase_ATP_BS"/>
</dbReference>
<dbReference type="EMBL" id="JAEPRB010000130">
    <property type="protein sequence ID" value="KAG2220769.1"/>
    <property type="molecule type" value="Genomic_DNA"/>
</dbReference>
<evidence type="ECO:0000256" key="4">
    <source>
        <dbReference type="ARBA" id="ARBA00022741"/>
    </source>
</evidence>
<feature type="region of interest" description="Disordered" evidence="8">
    <location>
        <begin position="86"/>
        <end position="116"/>
    </location>
</feature>
<feature type="binding site" evidence="7">
    <location>
        <position position="1064"/>
    </location>
    <ligand>
        <name>ATP</name>
        <dbReference type="ChEBI" id="CHEBI:30616"/>
    </ligand>
</feature>
<dbReference type="SMART" id="SM00220">
    <property type="entry name" value="S_TKc"/>
    <property type="match status" value="1"/>
</dbReference>
<dbReference type="PANTHER" id="PTHR48016">
    <property type="entry name" value="MAP KINASE KINASE KINASE SSK2-RELATED-RELATED"/>
    <property type="match status" value="1"/>
</dbReference>
<proteinExistence type="inferred from homology"/>
<dbReference type="Proteomes" id="UP000646827">
    <property type="component" value="Unassembled WGS sequence"/>
</dbReference>
<feature type="compositionally biased region" description="Polar residues" evidence="8">
    <location>
        <begin position="1366"/>
        <end position="1377"/>
    </location>
</feature>
<evidence type="ECO:0000313" key="10">
    <source>
        <dbReference type="EMBL" id="KAG2220769.1"/>
    </source>
</evidence>
<dbReference type="PROSITE" id="PS50011">
    <property type="entry name" value="PROTEIN_KINASE_DOM"/>
    <property type="match status" value="1"/>
</dbReference>
<dbReference type="GO" id="GO:0038066">
    <property type="term" value="P:p38MAPK cascade"/>
    <property type="evidence" value="ECO:0007669"/>
    <property type="project" value="TreeGrafter"/>
</dbReference>
<sequence>MTGERRVRWIQEQDEKQEESTNATTYSQSPPTPYNQSRQQHSLASNLENSRHNSIKENEMNSNNNNNTSNHQQQNGLLQDLQQPWPYNIPINVGPNNYRNSADYEDDYSDEENESANDLDDENEMAFNHLYRNQSLAPPEIKHERIEWQQMLESVLLGEVLKSEKKRLSTTDRLKQQKPMQEIWMSLRALLRGRTIAQEQKYLEEGRKEINSIIDEVMAFKVHEPESECEKEEDTINATSNTTDTNTTDSNSREQQKQKDEQQEVPKKKKKNDALDQVAEVLKKVDRIESLYSTRSEMINANPRYGQPDFQARLDALNAWCTITRSLYMQYKILRDWTGSKDLQIAPKDEASATPSTKSTNEEKRTSDVFNLQVQRTDPSFVERILKESALQDTFDKRTLSALNLLLVKSKRTMIANNSLFREMRLPPFINQLRQLAVFPTSLVEEALKLRLEYKDRLHEPPKQMVDAMMEDYRGLLALACRVKKQYQELAHPAPGWQLKGNEFIDHDYDAVLMDSMRFYFKLITWKLDLERENSLRECEVMEKEWDFLKGTVCQVVIQADEECASQFCQLTNRLLQDVMHDYISNLEIPSKGEIEVKYTKVLHGMRMRARKLLQFARFFTAQFENAAEYVVDANSVEKLVNCLADTGHFLVYTGTFEEERIYIIASPSMYGREDAIRRLIRTCFAGDRDAPSTPGTPGSAQEQCEDYVLVLTPWQNIIWNGEVAQIPTSFINLGTKPKRVRLVTGDAKTLHSVKAFFWRTVQNSGIEILQEHRAHIPKINRELYKIKMTVYKLAVSTINSVNTIRDQTRDLTCQELVEECFSFASDFGMRAARFLELAVRLQLDLKLVRLAIDWICFITDDCVPSDRKTFRWAVAALEFGHLMTRGVNILALNEAEFSKLQSKVARCIALLISHFDVLGTRWTHELQLKEEQQRLRGVTAKRNQYMTSNNKRDMDKDNITTSSTFGATSDTASASGGVTYIRDVWMRKIRELENARNLEEQERKIVGKILDDQKPEDQSLVFLAPSSSNISFRWQQGRFIGAGTFGSVYLAINLDTSSVMAVKEIRFPDSNSLSALHKAIKEEMKVMEMLNHANIVQYFGMEVHRDKVYIFMEYCENGSLGSLLDHGGRIEDEVYIVKYAFELLSGLKYLHENNIVHRDIKPDNILIDYQGQLKLSDFGAAKILAKGQKTMGRTTMNMNVNSLAGTPMYMAPEVITGGDTGRKGSMDIWSLGCCIVQMATGRRPWSTLENEWSVMYHVVTGHPPLPDVSQLSSEGIDFLKKCFTRNPMKRPTASELLSHQWIVHYLENYHQEDMMEQNGEYDYDYAAGPASMSGGAGGVQSFNNGSAGDGSGIIPPGPDYFSGDHYNQQQQHSQLPHHTEPSVARSIGSIHSFERPLVRSIPNSLAIEGIANSHTNGEQAQAYFRDIAAKNAHNFSGSHESHSESPPISRTSSAANSQRSVMSNSILDAIARASEEVEERERQQED</sequence>
<dbReference type="InterPro" id="IPR050538">
    <property type="entry name" value="MAP_kinase_kinase_kinase"/>
</dbReference>
<dbReference type="InterPro" id="IPR000719">
    <property type="entry name" value="Prot_kinase_dom"/>
</dbReference>
<dbReference type="CDD" id="cd06626">
    <property type="entry name" value="STKc_MEKK4"/>
    <property type="match status" value="1"/>
</dbReference>
<protein>
    <recommendedName>
        <fullName evidence="9">Protein kinase domain-containing protein</fullName>
    </recommendedName>
</protein>
<dbReference type="Pfam" id="PF19431">
    <property type="entry name" value="MEKK4_N"/>
    <property type="match status" value="1"/>
</dbReference>
<evidence type="ECO:0000256" key="1">
    <source>
        <dbReference type="ARBA" id="ARBA00006529"/>
    </source>
</evidence>
<dbReference type="GO" id="GO:0005524">
    <property type="term" value="F:ATP binding"/>
    <property type="evidence" value="ECO:0007669"/>
    <property type="project" value="UniProtKB-UniRule"/>
</dbReference>
<name>A0A8H7RZI2_9FUNG</name>
<feature type="compositionally biased region" description="Basic and acidic residues" evidence="8">
    <location>
        <begin position="251"/>
        <end position="266"/>
    </location>
</feature>
<evidence type="ECO:0000256" key="2">
    <source>
        <dbReference type="ARBA" id="ARBA00022527"/>
    </source>
</evidence>
<feature type="compositionally biased region" description="Basic and acidic residues" evidence="8">
    <location>
        <begin position="1474"/>
        <end position="1487"/>
    </location>
</feature>
<gene>
    <name evidence="10" type="ORF">INT45_012262</name>
</gene>
<keyword evidence="5" id="KW-0418">Kinase</keyword>
<dbReference type="InterPro" id="IPR008271">
    <property type="entry name" value="Ser/Thr_kinase_AS"/>
</dbReference>
<evidence type="ECO:0000256" key="3">
    <source>
        <dbReference type="ARBA" id="ARBA00022679"/>
    </source>
</evidence>
<feature type="domain" description="Protein kinase" evidence="9">
    <location>
        <begin position="1035"/>
        <end position="1303"/>
    </location>
</feature>
<feature type="compositionally biased region" description="Polar residues" evidence="8">
    <location>
        <begin position="20"/>
        <end position="45"/>
    </location>
</feature>
<dbReference type="InterPro" id="IPR045801">
    <property type="entry name" value="MEKK4_N"/>
</dbReference>
<keyword evidence="3" id="KW-0808">Transferase</keyword>
<dbReference type="Pfam" id="PF00069">
    <property type="entry name" value="Pkinase"/>
    <property type="match status" value="1"/>
</dbReference>
<feature type="compositionally biased region" description="Acidic residues" evidence="8">
    <location>
        <begin position="103"/>
        <end position="116"/>
    </location>
</feature>
<evidence type="ECO:0000256" key="6">
    <source>
        <dbReference type="ARBA" id="ARBA00022840"/>
    </source>
</evidence>
<dbReference type="InterPro" id="IPR011009">
    <property type="entry name" value="Kinase-like_dom_sf"/>
</dbReference>
<feature type="region of interest" description="Disordered" evidence="8">
    <location>
        <begin position="1342"/>
        <end position="1386"/>
    </location>
</feature>
<dbReference type="PANTHER" id="PTHR48016:SF32">
    <property type="entry name" value="MITOGEN-ACTIVATED PROTEIN KINASE KINASE KINASE 4"/>
    <property type="match status" value="1"/>
</dbReference>
<evidence type="ECO:0000313" key="11">
    <source>
        <dbReference type="Proteomes" id="UP000646827"/>
    </source>
</evidence>
<keyword evidence="4 7" id="KW-0547">Nucleotide-binding</keyword>
<organism evidence="10 11">
    <name type="scientific">Circinella minor</name>
    <dbReference type="NCBI Taxonomy" id="1195481"/>
    <lineage>
        <taxon>Eukaryota</taxon>
        <taxon>Fungi</taxon>
        <taxon>Fungi incertae sedis</taxon>
        <taxon>Mucoromycota</taxon>
        <taxon>Mucoromycotina</taxon>
        <taxon>Mucoromycetes</taxon>
        <taxon>Mucorales</taxon>
        <taxon>Lichtheimiaceae</taxon>
        <taxon>Circinella</taxon>
    </lineage>
</organism>
<reference evidence="10 11" key="1">
    <citation type="submission" date="2020-12" db="EMBL/GenBank/DDBJ databases">
        <title>Metabolic potential, ecology and presence of endohyphal bacteria is reflected in genomic diversity of Mucoromycotina.</title>
        <authorList>
            <person name="Muszewska A."/>
            <person name="Okrasinska A."/>
            <person name="Steczkiewicz K."/>
            <person name="Drgas O."/>
            <person name="Orlowska M."/>
            <person name="Perlinska-Lenart U."/>
            <person name="Aleksandrzak-Piekarczyk T."/>
            <person name="Szatraj K."/>
            <person name="Zielenkiewicz U."/>
            <person name="Pilsyk S."/>
            <person name="Malc E."/>
            <person name="Mieczkowski P."/>
            <person name="Kruszewska J.S."/>
            <person name="Biernat P."/>
            <person name="Pawlowska J."/>
        </authorList>
    </citation>
    <scope>NUCLEOTIDE SEQUENCE [LARGE SCALE GENOMIC DNA]</scope>
    <source>
        <strain evidence="10 11">CBS 142.35</strain>
    </source>
</reference>
<comment type="caution">
    <text evidence="10">The sequence shown here is derived from an EMBL/GenBank/DDBJ whole genome shotgun (WGS) entry which is preliminary data.</text>
</comment>
<keyword evidence="6 7" id="KW-0067">ATP-binding</keyword>
<feature type="region of interest" description="Disordered" evidence="8">
    <location>
        <begin position="1"/>
        <end position="45"/>
    </location>
</feature>
<dbReference type="OrthoDB" id="1043025at2759"/>